<dbReference type="Gene3D" id="3.90.1210.10">
    <property type="entry name" value="Antifreeze-like/N-acetylneuraminic acid synthase C-terminal domain"/>
    <property type="match status" value="1"/>
</dbReference>
<dbReference type="Proteomes" id="UP000427769">
    <property type="component" value="Chromosome"/>
</dbReference>
<dbReference type="InterPro" id="IPR013974">
    <property type="entry name" value="SAF"/>
</dbReference>
<dbReference type="GO" id="GO:0044780">
    <property type="term" value="P:bacterial-type flagellum assembly"/>
    <property type="evidence" value="ECO:0007669"/>
    <property type="project" value="InterPro"/>
</dbReference>
<dbReference type="InterPro" id="IPR017585">
    <property type="entry name" value="SAF_FlgA"/>
</dbReference>
<evidence type="ECO:0000256" key="1">
    <source>
        <dbReference type="ARBA" id="ARBA00004418"/>
    </source>
</evidence>
<dbReference type="InterPro" id="IPR039246">
    <property type="entry name" value="Flagellar_FlgA"/>
</dbReference>
<dbReference type="PANTHER" id="PTHR36307:SF1">
    <property type="entry name" value="FLAGELLA BASAL BODY P-RING FORMATION PROTEIN FLGA"/>
    <property type="match status" value="1"/>
</dbReference>
<dbReference type="CDD" id="cd11614">
    <property type="entry name" value="SAF_CpaB_FlgA_like"/>
    <property type="match status" value="1"/>
</dbReference>
<keyword evidence="2 4" id="KW-0732">Signal</keyword>
<sequence length="332" mass="36380">MVTFKRQRLKGNTIRLACGISAAILFLLSASAHCSERLCLTLQTTAAVNTENVRLGDVAQLNNENANVAILKTVVGRSPNPGQTRFVSTDYIRIRLRQAGFDTDAIAFKGPQDVKVSRPWASLPAGHIRAAVEAAIRSRMPWNTEDVAISDIQFDEAVQLPVGKLTYQIVPKRHEDYLGSTILALHLFVNGEPVRKMWVNATITVMADVVTVVRPLGKHQHIDLEDIRVERRDLTGLGSETIRSVDDALGNRATRMIYPGTVLQTSMIDQPPVVKRGDVVKIIAETGPMTITATGIVKQQGRKGEMVQVMNTDSNRVILARVTGPDAVAVDF</sequence>
<feature type="domain" description="SAF" evidence="5">
    <location>
        <begin position="207"/>
        <end position="269"/>
    </location>
</feature>
<dbReference type="OrthoDB" id="5416995at2"/>
<keyword evidence="3" id="KW-0574">Periplasm</keyword>
<evidence type="ECO:0000256" key="3">
    <source>
        <dbReference type="ARBA" id="ARBA00022764"/>
    </source>
</evidence>
<reference evidence="6 7" key="1">
    <citation type="submission" date="2019-11" db="EMBL/GenBank/DDBJ databases">
        <title>Comparative genomics of hydrocarbon-degrading Desulfosarcina strains.</title>
        <authorList>
            <person name="Watanabe M."/>
            <person name="Kojima H."/>
            <person name="Fukui M."/>
        </authorList>
    </citation>
    <scope>NUCLEOTIDE SEQUENCE [LARGE SCALE GENOMIC DNA]</scope>
    <source>
        <strain evidence="6 7">PP31</strain>
    </source>
</reference>
<evidence type="ECO:0000256" key="4">
    <source>
        <dbReference type="SAM" id="SignalP"/>
    </source>
</evidence>
<dbReference type="SMART" id="SM00858">
    <property type="entry name" value="SAF"/>
    <property type="match status" value="1"/>
</dbReference>
<dbReference type="EMBL" id="AP021875">
    <property type="protein sequence ID" value="BBO73698.1"/>
    <property type="molecule type" value="Genomic_DNA"/>
</dbReference>
<evidence type="ECO:0000259" key="5">
    <source>
        <dbReference type="SMART" id="SM00858"/>
    </source>
</evidence>
<dbReference type="Gene3D" id="2.30.30.760">
    <property type="match status" value="1"/>
</dbReference>
<dbReference type="Pfam" id="PF13144">
    <property type="entry name" value="ChapFlgA"/>
    <property type="match status" value="1"/>
</dbReference>
<dbReference type="NCBIfam" id="TIGR03170">
    <property type="entry name" value="flgA_cterm"/>
    <property type="match status" value="1"/>
</dbReference>
<dbReference type="AlphaFoldDB" id="A0A5K7YYK4"/>
<evidence type="ECO:0000313" key="7">
    <source>
        <dbReference type="Proteomes" id="UP000427769"/>
    </source>
</evidence>
<evidence type="ECO:0000313" key="6">
    <source>
        <dbReference type="EMBL" id="BBO73698.1"/>
    </source>
</evidence>
<protein>
    <recommendedName>
        <fullName evidence="5">SAF domain-containing protein</fullName>
    </recommendedName>
</protein>
<accession>A0A5K7YYK4</accession>
<dbReference type="GO" id="GO:0042597">
    <property type="term" value="C:periplasmic space"/>
    <property type="evidence" value="ECO:0007669"/>
    <property type="project" value="UniProtKB-SubCell"/>
</dbReference>
<evidence type="ECO:0000256" key="2">
    <source>
        <dbReference type="ARBA" id="ARBA00022729"/>
    </source>
</evidence>
<gene>
    <name evidence="6" type="ORF">DSCW_11150</name>
</gene>
<comment type="subcellular location">
    <subcellularLocation>
        <location evidence="1">Periplasm</location>
    </subcellularLocation>
</comment>
<dbReference type="RefSeq" id="WP_155302781.1">
    <property type="nucleotide sequence ID" value="NZ_AP021875.1"/>
</dbReference>
<feature type="signal peptide" evidence="4">
    <location>
        <begin position="1"/>
        <end position="34"/>
    </location>
</feature>
<dbReference type="KEGG" id="dwd:DSCW_11150"/>
<proteinExistence type="predicted"/>
<feature type="chain" id="PRO_5024421962" description="SAF domain-containing protein" evidence="4">
    <location>
        <begin position="35"/>
        <end position="332"/>
    </location>
</feature>
<organism evidence="6 7">
    <name type="scientific">Desulfosarcina widdelii</name>
    <dbReference type="NCBI Taxonomy" id="947919"/>
    <lineage>
        <taxon>Bacteria</taxon>
        <taxon>Pseudomonadati</taxon>
        <taxon>Thermodesulfobacteriota</taxon>
        <taxon>Desulfobacteria</taxon>
        <taxon>Desulfobacterales</taxon>
        <taxon>Desulfosarcinaceae</taxon>
        <taxon>Desulfosarcina</taxon>
    </lineage>
</organism>
<dbReference type="PANTHER" id="PTHR36307">
    <property type="entry name" value="FLAGELLA BASAL BODY P-RING FORMATION PROTEIN FLGA"/>
    <property type="match status" value="1"/>
</dbReference>
<name>A0A5K7YYK4_9BACT</name>
<keyword evidence="7" id="KW-1185">Reference proteome</keyword>